<dbReference type="AlphaFoldDB" id="A0A1V4GWW8"/>
<proteinExistence type="predicted"/>
<sequence length="77" mass="8854">MQTSNAALSPKVQAILPMLQELTNEERFSVIDFLKNQNIMQSKKKLAPLDIQLFDEVYMSDDFNDDLGDEFWLGKDA</sequence>
<reference evidence="3" key="1">
    <citation type="submission" date="2017-03" db="EMBL/GenBank/DDBJ databases">
        <title>Draft genome sequence of Moraxella equi CCUG 4950T type strain.</title>
        <authorList>
            <person name="Salva-Serra F."/>
            <person name="Engstrom-Jakobsson H."/>
            <person name="Thorell K."/>
            <person name="Jaen-Luchoro D."/>
            <person name="Gonzales-Siles L."/>
            <person name="Karlsson R."/>
            <person name="Yazdan S."/>
            <person name="Boulund F."/>
            <person name="Johnning A."/>
            <person name="Engstrand L."/>
            <person name="Kristiansson E."/>
            <person name="Moore E."/>
        </authorList>
    </citation>
    <scope>NUCLEOTIDE SEQUENCE [LARGE SCALE GENOMIC DNA]</scope>
    <source>
        <strain evidence="3">CCUG 4441</strain>
    </source>
</reference>
<dbReference type="RefSeq" id="WP_062501479.1">
    <property type="nucleotide sequence ID" value="NZ_MXAN01000039.1"/>
</dbReference>
<dbReference type="Proteomes" id="UP000191025">
    <property type="component" value="Unassembled WGS sequence"/>
</dbReference>
<gene>
    <name evidence="1" type="ORF">B5J94_06095</name>
    <name evidence="2" type="ORF">NCTC7911_00679</name>
</gene>
<dbReference type="GeneID" id="302269326"/>
<reference evidence="1" key="2">
    <citation type="submission" date="2017-03" db="EMBL/GenBank/DDBJ databases">
        <authorList>
            <person name="Afonso C.L."/>
            <person name="Miller P.J."/>
            <person name="Scott M.A."/>
            <person name="Spackman E."/>
            <person name="Goraichik I."/>
            <person name="Dimitrov K.M."/>
            <person name="Suarez D.L."/>
            <person name="Swayne D.E."/>
        </authorList>
    </citation>
    <scope>NUCLEOTIDE SEQUENCE</scope>
    <source>
        <strain evidence="1">CCUG 4441</strain>
    </source>
</reference>
<dbReference type="EMBL" id="UGQC01000001">
    <property type="protein sequence ID" value="STY99304.1"/>
    <property type="molecule type" value="Genomic_DNA"/>
</dbReference>
<accession>A0A1V4GWW8</accession>
<keyword evidence="4" id="KW-1185">Reference proteome</keyword>
<reference evidence="2 4" key="3">
    <citation type="submission" date="2018-06" db="EMBL/GenBank/DDBJ databases">
        <authorList>
            <consortium name="Pathogen Informatics"/>
            <person name="Doyle S."/>
        </authorList>
    </citation>
    <scope>NUCLEOTIDE SEQUENCE [LARGE SCALE GENOMIC DNA]</scope>
    <source>
        <strain evidence="2 4">NCTC7911</strain>
    </source>
</reference>
<evidence type="ECO:0000313" key="4">
    <source>
        <dbReference type="Proteomes" id="UP000254107"/>
    </source>
</evidence>
<dbReference type="Proteomes" id="UP000254107">
    <property type="component" value="Unassembled WGS sequence"/>
</dbReference>
<evidence type="ECO:0008006" key="5">
    <source>
        <dbReference type="Google" id="ProtNLM"/>
    </source>
</evidence>
<evidence type="ECO:0000313" key="3">
    <source>
        <dbReference type="Proteomes" id="UP000191025"/>
    </source>
</evidence>
<protein>
    <recommendedName>
        <fullName evidence="5">DUF2281 domain-containing protein</fullName>
    </recommendedName>
</protein>
<dbReference type="EMBL" id="MXAN01000039">
    <property type="protein sequence ID" value="OPH37142.1"/>
    <property type="molecule type" value="Genomic_DNA"/>
</dbReference>
<evidence type="ECO:0000313" key="2">
    <source>
        <dbReference type="EMBL" id="STY99304.1"/>
    </source>
</evidence>
<evidence type="ECO:0000313" key="1">
    <source>
        <dbReference type="EMBL" id="OPH37142.1"/>
    </source>
</evidence>
<name>A0A1V4GWW8_MORLA</name>
<organism evidence="1 3">
    <name type="scientific">Moraxella lacunata</name>
    <dbReference type="NCBI Taxonomy" id="477"/>
    <lineage>
        <taxon>Bacteria</taxon>
        <taxon>Pseudomonadati</taxon>
        <taxon>Pseudomonadota</taxon>
        <taxon>Gammaproteobacteria</taxon>
        <taxon>Moraxellales</taxon>
        <taxon>Moraxellaceae</taxon>
        <taxon>Moraxella</taxon>
    </lineage>
</organism>